<organism evidence="5 6">
    <name type="scientific">Rubripirellula amarantea</name>
    <dbReference type="NCBI Taxonomy" id="2527999"/>
    <lineage>
        <taxon>Bacteria</taxon>
        <taxon>Pseudomonadati</taxon>
        <taxon>Planctomycetota</taxon>
        <taxon>Planctomycetia</taxon>
        <taxon>Pirellulales</taxon>
        <taxon>Pirellulaceae</taxon>
        <taxon>Rubripirellula</taxon>
    </lineage>
</organism>
<keyword evidence="4" id="KW-0378">Hydrolase</keyword>
<evidence type="ECO:0000256" key="2">
    <source>
        <dbReference type="ARBA" id="ARBA00022670"/>
    </source>
</evidence>
<proteinExistence type="inferred from homology"/>
<keyword evidence="2" id="KW-0645">Protease</keyword>
<evidence type="ECO:0008006" key="7">
    <source>
        <dbReference type="Google" id="ProtNLM"/>
    </source>
</evidence>
<dbReference type="SUPFAM" id="SSF53163">
    <property type="entry name" value="HybD-like"/>
    <property type="match status" value="1"/>
</dbReference>
<dbReference type="GO" id="GO:0016485">
    <property type="term" value="P:protein processing"/>
    <property type="evidence" value="ECO:0007669"/>
    <property type="project" value="TreeGrafter"/>
</dbReference>
<keyword evidence="6" id="KW-1185">Reference proteome</keyword>
<evidence type="ECO:0000256" key="1">
    <source>
        <dbReference type="ARBA" id="ARBA00006814"/>
    </source>
</evidence>
<dbReference type="EMBL" id="SJPI01000004">
    <property type="protein sequence ID" value="TWT48049.1"/>
    <property type="molecule type" value="Genomic_DNA"/>
</dbReference>
<dbReference type="NCBIfam" id="TIGR00072">
    <property type="entry name" value="hydrog_prot"/>
    <property type="match status" value="1"/>
</dbReference>
<dbReference type="PANTHER" id="PTHR30302:SF1">
    <property type="entry name" value="HYDROGENASE 2 MATURATION PROTEASE"/>
    <property type="match status" value="1"/>
</dbReference>
<sequence>MTKPKTLVVGIGSPHGDDAIGWLVADALKESTDGGETRIEKAASPIEIFNAIDDCERLILCDGCSGLGSPGDTRRWQWPSSEFGQVNWSGTHDFSLIATLQLGERLNRLPPQVVVWAIEIDTNRVGDTLSPSVASAIPDFVQQIKQEMAKDCIEPHHA</sequence>
<evidence type="ECO:0000313" key="5">
    <source>
        <dbReference type="EMBL" id="TWT48049.1"/>
    </source>
</evidence>
<dbReference type="InterPro" id="IPR023430">
    <property type="entry name" value="Pept_HybD-like_dom_sf"/>
</dbReference>
<dbReference type="GO" id="GO:0004190">
    <property type="term" value="F:aspartic-type endopeptidase activity"/>
    <property type="evidence" value="ECO:0007669"/>
    <property type="project" value="UniProtKB-KW"/>
</dbReference>
<dbReference type="RefSeq" id="WP_146517463.1">
    <property type="nucleotide sequence ID" value="NZ_SJPI01000004.1"/>
</dbReference>
<dbReference type="InterPro" id="IPR000671">
    <property type="entry name" value="Peptidase_A31"/>
</dbReference>
<comment type="caution">
    <text evidence="5">The sequence shown here is derived from an EMBL/GenBank/DDBJ whole genome shotgun (WGS) entry which is preliminary data.</text>
</comment>
<evidence type="ECO:0000256" key="3">
    <source>
        <dbReference type="ARBA" id="ARBA00022750"/>
    </source>
</evidence>
<keyword evidence="3" id="KW-0064">Aspartyl protease</keyword>
<comment type="similarity">
    <text evidence="1">Belongs to the peptidase A31 family.</text>
</comment>
<dbReference type="PANTHER" id="PTHR30302">
    <property type="entry name" value="HYDROGENASE 1 MATURATION PROTEASE"/>
    <property type="match status" value="1"/>
</dbReference>
<protein>
    <recommendedName>
        <fullName evidence="7">Hydrogenase maturation protease</fullName>
    </recommendedName>
</protein>
<accession>A0A5C5WDC5</accession>
<dbReference type="Gene3D" id="3.40.50.1450">
    <property type="entry name" value="HybD-like"/>
    <property type="match status" value="1"/>
</dbReference>
<evidence type="ECO:0000313" key="6">
    <source>
        <dbReference type="Proteomes" id="UP000316598"/>
    </source>
</evidence>
<dbReference type="CDD" id="cd00518">
    <property type="entry name" value="H2MP"/>
    <property type="match status" value="1"/>
</dbReference>
<dbReference type="Proteomes" id="UP000316598">
    <property type="component" value="Unassembled WGS sequence"/>
</dbReference>
<reference evidence="5 6" key="1">
    <citation type="submission" date="2019-02" db="EMBL/GenBank/DDBJ databases">
        <title>Deep-cultivation of Planctomycetes and their phenomic and genomic characterization uncovers novel biology.</title>
        <authorList>
            <person name="Wiegand S."/>
            <person name="Jogler M."/>
            <person name="Boedeker C."/>
            <person name="Pinto D."/>
            <person name="Vollmers J."/>
            <person name="Rivas-Marin E."/>
            <person name="Kohn T."/>
            <person name="Peeters S.H."/>
            <person name="Heuer A."/>
            <person name="Rast P."/>
            <person name="Oberbeckmann S."/>
            <person name="Bunk B."/>
            <person name="Jeske O."/>
            <person name="Meyerdierks A."/>
            <person name="Storesund J.E."/>
            <person name="Kallscheuer N."/>
            <person name="Luecker S."/>
            <person name="Lage O.M."/>
            <person name="Pohl T."/>
            <person name="Merkel B.J."/>
            <person name="Hornburger P."/>
            <person name="Mueller R.-W."/>
            <person name="Bruemmer F."/>
            <person name="Labrenz M."/>
            <person name="Spormann A.M."/>
            <person name="Op Den Camp H."/>
            <person name="Overmann J."/>
            <person name="Amann R."/>
            <person name="Jetten M.S.M."/>
            <person name="Mascher T."/>
            <person name="Medema M.H."/>
            <person name="Devos D.P."/>
            <person name="Kaster A.-K."/>
            <person name="Ovreas L."/>
            <person name="Rohde M."/>
            <person name="Galperin M.Y."/>
            <person name="Jogler C."/>
        </authorList>
    </citation>
    <scope>NUCLEOTIDE SEQUENCE [LARGE SCALE GENOMIC DNA]</scope>
    <source>
        <strain evidence="5 6">Pla22</strain>
    </source>
</reference>
<gene>
    <name evidence="5" type="ORF">Pla22_50490</name>
</gene>
<dbReference type="AlphaFoldDB" id="A0A5C5WDC5"/>
<dbReference type="GO" id="GO:0008047">
    <property type="term" value="F:enzyme activator activity"/>
    <property type="evidence" value="ECO:0007669"/>
    <property type="project" value="InterPro"/>
</dbReference>
<name>A0A5C5WDC5_9BACT</name>
<evidence type="ECO:0000256" key="4">
    <source>
        <dbReference type="ARBA" id="ARBA00022801"/>
    </source>
</evidence>
<dbReference type="OrthoDB" id="9808862at2"/>